<protein>
    <submittedName>
        <fullName evidence="2">Uncharacterized protein</fullName>
    </submittedName>
</protein>
<evidence type="ECO:0000256" key="1">
    <source>
        <dbReference type="SAM" id="MobiDB-lite"/>
    </source>
</evidence>
<dbReference type="Proteomes" id="UP000593952">
    <property type="component" value="Segment"/>
</dbReference>
<dbReference type="EMBL" id="MT708549">
    <property type="protein sequence ID" value="QOV06263.1"/>
    <property type="molecule type" value="Genomic_DNA"/>
</dbReference>
<proteinExistence type="predicted"/>
<keyword evidence="3" id="KW-1185">Reference proteome</keyword>
<reference evidence="2 3" key="1">
    <citation type="submission" date="2020-07" db="EMBL/GenBank/DDBJ databases">
        <title>Complete genome sequence of Burkholderia gladioli phage Maja.</title>
        <authorList>
            <person name="Yu Z."/>
            <person name="Yao G.W."/>
            <person name="Guadalupe Vizoso-Pinto M."/>
            <person name="Sun L."/>
            <person name="Le T."/>
            <person name="Gonzalez C."/>
            <person name="Young R."/>
            <person name="Liu M."/>
        </authorList>
    </citation>
    <scope>NUCLEOTIDE SEQUENCE [LARGE SCALE GENOMIC DNA]</scope>
</reference>
<organism evidence="2 3">
    <name type="scientific">Burkholderia phage Maja</name>
    <dbReference type="NCBI Taxonomy" id="2767571"/>
    <lineage>
        <taxon>Viruses</taxon>
        <taxon>Duplodnaviria</taxon>
        <taxon>Heunggongvirae</taxon>
        <taxon>Uroviricota</taxon>
        <taxon>Caudoviricetes</taxon>
        <taxon>Lindbergviridae</taxon>
        <taxon>Gladiolivirus</taxon>
        <taxon>Gladiolivirus maja</taxon>
    </lineage>
</organism>
<dbReference type="Pfam" id="PF23977">
    <property type="entry name" value="Pam3_Gp34"/>
    <property type="match status" value="1"/>
</dbReference>
<gene>
    <name evidence="2" type="ORF">CPT_Maja_043</name>
</gene>
<evidence type="ECO:0000313" key="3">
    <source>
        <dbReference type="Proteomes" id="UP000593952"/>
    </source>
</evidence>
<dbReference type="InterPro" id="IPR056957">
    <property type="entry name" value="Pam3_Gp34-like"/>
</dbReference>
<feature type="region of interest" description="Disordered" evidence="1">
    <location>
        <begin position="273"/>
        <end position="296"/>
    </location>
</feature>
<evidence type="ECO:0000313" key="2">
    <source>
        <dbReference type="EMBL" id="QOV06263.1"/>
    </source>
</evidence>
<accession>A0A7S6R774</accession>
<name>A0A7S6R774_9CAUD</name>
<sequence length="296" mass="31693">MAKASENKGTELAEVKNGAVAVMADFLSAEDFGGAGLENADMSSFAIPFWQVLQKMSPKVDEDSPEYIEGAKAGMFLNTVTGKLLDGKAGFDIIPCYFKRSFILWGGNRGGFKGEFTPEQIDELIAKNEVIAADGRLYVPDEKGAYDKDKSDYYADTRSHFVIAFDPETGEFGASIISCASSTIKASRNFNTSLSQKKVQTPAGLKTPPTFLNVAHVSTVGMSNDKGSWSGLKFDLLGLVTDEGRFADPKSIYTAAKDFYEQAKSGEAKADFAKAGEEAAGAADPASNVPSEAENF</sequence>